<gene>
    <name evidence="4" type="ORF">H8Z83_00565</name>
</gene>
<dbReference type="EMBL" id="JACOQI010000001">
    <property type="protein sequence ID" value="MBC5768843.1"/>
    <property type="molecule type" value="Genomic_DNA"/>
</dbReference>
<feature type="domain" description="SLH" evidence="3">
    <location>
        <begin position="35"/>
        <end position="98"/>
    </location>
</feature>
<keyword evidence="2" id="KW-0732">Signal</keyword>
<dbReference type="Proteomes" id="UP000620327">
    <property type="component" value="Unassembled WGS sequence"/>
</dbReference>
<dbReference type="AlphaFoldDB" id="A0A923MEG4"/>
<dbReference type="Gene3D" id="3.10.620.30">
    <property type="match status" value="1"/>
</dbReference>
<comment type="caution">
    <text evidence="4">The sequence shown here is derived from an EMBL/GenBank/DDBJ whole genome shotgun (WGS) entry which is preliminary data.</text>
</comment>
<dbReference type="SUPFAM" id="SSF54001">
    <property type="entry name" value="Cysteine proteinases"/>
    <property type="match status" value="1"/>
</dbReference>
<accession>A0A923MEG4</accession>
<dbReference type="PANTHER" id="PTHR46333">
    <property type="entry name" value="CYTOKINESIS PROTEIN 3"/>
    <property type="match status" value="1"/>
</dbReference>
<dbReference type="GO" id="GO:0005737">
    <property type="term" value="C:cytoplasm"/>
    <property type="evidence" value="ECO:0007669"/>
    <property type="project" value="TreeGrafter"/>
</dbReference>
<organism evidence="4 5">
    <name type="scientific">Dysosmobacter segnis</name>
    <dbReference type="NCBI Taxonomy" id="2763042"/>
    <lineage>
        <taxon>Bacteria</taxon>
        <taxon>Bacillati</taxon>
        <taxon>Bacillota</taxon>
        <taxon>Clostridia</taxon>
        <taxon>Eubacteriales</taxon>
        <taxon>Oscillospiraceae</taxon>
        <taxon>Dysosmobacter</taxon>
    </lineage>
</organism>
<proteinExistence type="predicted"/>
<evidence type="ECO:0000259" key="3">
    <source>
        <dbReference type="PROSITE" id="PS51272"/>
    </source>
</evidence>
<evidence type="ECO:0000256" key="2">
    <source>
        <dbReference type="SAM" id="SignalP"/>
    </source>
</evidence>
<feature type="chain" id="PRO_5037794115" evidence="2">
    <location>
        <begin position="22"/>
        <end position="490"/>
    </location>
</feature>
<feature type="signal peptide" evidence="2">
    <location>
        <begin position="1"/>
        <end position="21"/>
    </location>
</feature>
<dbReference type="InterPro" id="IPR002931">
    <property type="entry name" value="Transglutaminase-like"/>
</dbReference>
<dbReference type="Pfam" id="PF00395">
    <property type="entry name" value="SLH"/>
    <property type="match status" value="2"/>
</dbReference>
<evidence type="ECO:0000313" key="4">
    <source>
        <dbReference type="EMBL" id="MBC5768843.1"/>
    </source>
</evidence>
<reference evidence="4" key="1">
    <citation type="submission" date="2020-08" db="EMBL/GenBank/DDBJ databases">
        <title>Genome public.</title>
        <authorList>
            <person name="Liu C."/>
            <person name="Sun Q."/>
        </authorList>
    </citation>
    <scope>NUCLEOTIDE SEQUENCE</scope>
    <source>
        <strain evidence="4">BX15</strain>
    </source>
</reference>
<dbReference type="InterPro" id="IPR052557">
    <property type="entry name" value="CAP/Cytokinesis_protein"/>
</dbReference>
<evidence type="ECO:0000256" key="1">
    <source>
        <dbReference type="ARBA" id="ARBA00022737"/>
    </source>
</evidence>
<feature type="domain" description="SLH" evidence="3">
    <location>
        <begin position="174"/>
        <end position="238"/>
    </location>
</feature>
<dbReference type="PANTHER" id="PTHR46333:SF2">
    <property type="entry name" value="CYTOKINESIS PROTEIN 3"/>
    <property type="match status" value="1"/>
</dbReference>
<dbReference type="InterPro" id="IPR001119">
    <property type="entry name" value="SLH_dom"/>
</dbReference>
<evidence type="ECO:0000313" key="5">
    <source>
        <dbReference type="Proteomes" id="UP000620327"/>
    </source>
</evidence>
<dbReference type="PROSITE" id="PS51272">
    <property type="entry name" value="SLH"/>
    <property type="match status" value="2"/>
</dbReference>
<dbReference type="RefSeq" id="WP_187013249.1">
    <property type="nucleotide sequence ID" value="NZ_JACOQI010000001.1"/>
</dbReference>
<name>A0A923MEG4_9FIRM</name>
<keyword evidence="1" id="KW-0677">Repeat</keyword>
<dbReference type="Pfam" id="PF01841">
    <property type="entry name" value="Transglut_core"/>
    <property type="match status" value="1"/>
</dbReference>
<keyword evidence="5" id="KW-1185">Reference proteome</keyword>
<sequence length="490" mass="53482">MKKQALSLLLALSLMSVPALAKENSADNFVRGKTYAGQFSDLPEGHTFYENVAALYEYGLSVGQADGTYGLTAPMTVGQAVIFAGRIRSLYRTGDPEAGPAAFTAAAIGLKDAQRVYAPYLWYLQAEGVLDKALDEQLANVATRAQMAHVLANLLPETVLPPVNDSLITQAYASRRRITDVTEYTPYYNDILKLYRCGISVGSDETGSFLPDSPITRGAAAAMLTRMVDPSLRLTPDWHLPELYSAEGAAYEDLVTAGTYIAAPETAADYDQAVRYMLSQGENTLSLKYDQDFTVSSAQEALNNALLAVKRHCEQGYNNASCSYNAAGTMILKFSSIAGDRTEEYRSETLSAAIAVHDALWQQGTITPASTQREIAWAYYQWIAANCTYDDAGDNTSVSHLPYSLFHNGKAVCDGYTGAYNLLLKLEGIDCYALPNATHIWTVATLDGETVHIDATWGDQGNTGTKQYFAMTPEQSYSLHPWPKENELPQ</sequence>
<protein>
    <submittedName>
        <fullName evidence="4">S-layer homology domain-containing protein</fullName>
    </submittedName>
</protein>
<dbReference type="InterPro" id="IPR038765">
    <property type="entry name" value="Papain-like_cys_pep_sf"/>
</dbReference>